<dbReference type="InterPro" id="IPR018316">
    <property type="entry name" value="Tubulin/FtsZ_2-layer-sand-dom"/>
</dbReference>
<dbReference type="PRINTS" id="PR00423">
    <property type="entry name" value="CELLDVISFTSZ"/>
</dbReference>
<gene>
    <name evidence="5" type="ORF">UV54_C0057G0003</name>
</gene>
<keyword evidence="5" id="KW-0131">Cell cycle</keyword>
<dbReference type="SUPFAM" id="SSF55307">
    <property type="entry name" value="Tubulin C-terminal domain-like"/>
    <property type="match status" value="1"/>
</dbReference>
<dbReference type="AlphaFoldDB" id="A0A0G1E6I0"/>
<dbReference type="InterPro" id="IPR037103">
    <property type="entry name" value="Tubulin/FtsZ-like_C"/>
</dbReference>
<dbReference type="InterPro" id="IPR000158">
    <property type="entry name" value="Cell_div_FtsZ"/>
</dbReference>
<feature type="domain" description="Tubulin/FtsZ 2-layer sandwich" evidence="4">
    <location>
        <begin position="77"/>
        <end position="195"/>
    </location>
</feature>
<evidence type="ECO:0000256" key="2">
    <source>
        <dbReference type="ARBA" id="ARBA00022741"/>
    </source>
</evidence>
<dbReference type="GO" id="GO:0003924">
    <property type="term" value="F:GTPase activity"/>
    <property type="evidence" value="ECO:0007669"/>
    <property type="project" value="InterPro"/>
</dbReference>
<dbReference type="InterPro" id="IPR036525">
    <property type="entry name" value="Tubulin/FtsZ_GTPase_sf"/>
</dbReference>
<dbReference type="STRING" id="1618369.UV54_C0057G0003"/>
<organism evidence="5 6">
    <name type="scientific">Candidatus Beckwithbacteria bacterium GW2011_GWA2_43_10</name>
    <dbReference type="NCBI Taxonomy" id="1618369"/>
    <lineage>
        <taxon>Bacteria</taxon>
        <taxon>Candidatus Beckwithiibacteriota</taxon>
    </lineage>
</organism>
<dbReference type="Proteomes" id="UP000034213">
    <property type="component" value="Unassembled WGS sequence"/>
</dbReference>
<protein>
    <submittedName>
        <fullName evidence="5">Cell division protein ftsZ</fullName>
    </submittedName>
</protein>
<keyword evidence="2" id="KW-0547">Nucleotide-binding</keyword>
<dbReference type="Pfam" id="PF12327">
    <property type="entry name" value="FtsZ_C"/>
    <property type="match status" value="1"/>
</dbReference>
<evidence type="ECO:0000259" key="4">
    <source>
        <dbReference type="SMART" id="SM00865"/>
    </source>
</evidence>
<dbReference type="Gene3D" id="3.30.1330.20">
    <property type="entry name" value="Tubulin/FtsZ, C-terminal domain"/>
    <property type="match status" value="1"/>
</dbReference>
<dbReference type="GO" id="GO:0005737">
    <property type="term" value="C:cytoplasm"/>
    <property type="evidence" value="ECO:0007669"/>
    <property type="project" value="TreeGrafter"/>
</dbReference>
<dbReference type="InterPro" id="IPR045061">
    <property type="entry name" value="FtsZ/CetZ"/>
</dbReference>
<comment type="similarity">
    <text evidence="1">Belongs to the FtsZ family.</text>
</comment>
<keyword evidence="5" id="KW-0132">Cell division</keyword>
<dbReference type="GO" id="GO:0005525">
    <property type="term" value="F:GTP binding"/>
    <property type="evidence" value="ECO:0007669"/>
    <property type="project" value="UniProtKB-KW"/>
</dbReference>
<evidence type="ECO:0000256" key="3">
    <source>
        <dbReference type="ARBA" id="ARBA00023134"/>
    </source>
</evidence>
<evidence type="ECO:0000256" key="1">
    <source>
        <dbReference type="ARBA" id="ARBA00009690"/>
    </source>
</evidence>
<dbReference type="InterPro" id="IPR024757">
    <property type="entry name" value="FtsZ_C"/>
</dbReference>
<dbReference type="PATRIC" id="fig|1618369.3.peg.713"/>
<keyword evidence="3" id="KW-0342">GTP-binding</keyword>
<dbReference type="EMBL" id="LCEW01000057">
    <property type="protein sequence ID" value="KKS78621.1"/>
    <property type="molecule type" value="Genomic_DNA"/>
</dbReference>
<proteinExistence type="inferred from homology"/>
<dbReference type="CDD" id="cd02201">
    <property type="entry name" value="FtsZ_type1"/>
    <property type="match status" value="1"/>
</dbReference>
<accession>A0A0G1E6I0</accession>
<dbReference type="InterPro" id="IPR008280">
    <property type="entry name" value="Tub_FtsZ_C"/>
</dbReference>
<dbReference type="PANTHER" id="PTHR30314">
    <property type="entry name" value="CELL DIVISION PROTEIN FTSZ-RELATED"/>
    <property type="match status" value="1"/>
</dbReference>
<comment type="caution">
    <text evidence="5">The sequence shown here is derived from an EMBL/GenBank/DDBJ whole genome shotgun (WGS) entry which is preliminary data.</text>
</comment>
<dbReference type="SMART" id="SM00865">
    <property type="entry name" value="Tubulin_C"/>
    <property type="match status" value="1"/>
</dbReference>
<dbReference type="GO" id="GO:0032153">
    <property type="term" value="C:cell division site"/>
    <property type="evidence" value="ECO:0007669"/>
    <property type="project" value="TreeGrafter"/>
</dbReference>
<name>A0A0G1E6I0_9BACT</name>
<dbReference type="Gene3D" id="3.40.50.1440">
    <property type="entry name" value="Tubulin/FtsZ, GTPase domain"/>
    <property type="match status" value="1"/>
</dbReference>
<evidence type="ECO:0000313" key="6">
    <source>
        <dbReference type="Proteomes" id="UP000034213"/>
    </source>
</evidence>
<dbReference type="InterPro" id="IPR003008">
    <property type="entry name" value="Tubulin_FtsZ_GTPase"/>
</dbReference>
<evidence type="ECO:0000313" key="5">
    <source>
        <dbReference type="EMBL" id="KKS78621.1"/>
    </source>
</evidence>
<sequence length="225" mass="24285">MSTRPFGFEGAQRARLAEEGLQELKECVDAMIVIPNDRLLQIIQKDTTFLSAFAQCDEVLRQAVEGISDLITMPGIINVDFADVKAIMKNAGSALMGIGTGRGDKRAEDAARLAINSPLLETSIDGAKGVLFAVAGGDDMTMIEIQEAAKVITESVDEYAKIIFGAFQDSRLKKNEIKITVVASGFPKDIPAKTQNLFQGSTATISSLSMPIPAFLRRSAKKEEE</sequence>
<dbReference type="GO" id="GO:0051301">
    <property type="term" value="P:cell division"/>
    <property type="evidence" value="ECO:0007669"/>
    <property type="project" value="UniProtKB-KW"/>
</dbReference>
<reference evidence="5 6" key="1">
    <citation type="journal article" date="2015" name="Nature">
        <title>rRNA introns, odd ribosomes, and small enigmatic genomes across a large radiation of phyla.</title>
        <authorList>
            <person name="Brown C.T."/>
            <person name="Hug L.A."/>
            <person name="Thomas B.C."/>
            <person name="Sharon I."/>
            <person name="Castelle C.J."/>
            <person name="Singh A."/>
            <person name="Wilkins M.J."/>
            <person name="Williams K.H."/>
            <person name="Banfield J.F."/>
        </authorList>
    </citation>
    <scope>NUCLEOTIDE SEQUENCE [LARGE SCALE GENOMIC DNA]</scope>
</reference>
<dbReference type="SUPFAM" id="SSF52490">
    <property type="entry name" value="Tubulin nucleotide-binding domain-like"/>
    <property type="match status" value="1"/>
</dbReference>
<dbReference type="PANTHER" id="PTHR30314:SF3">
    <property type="entry name" value="MITOCHONDRIAL DIVISION PROTEIN FSZA"/>
    <property type="match status" value="1"/>
</dbReference>